<evidence type="ECO:0000313" key="1">
    <source>
        <dbReference type="EMBL" id="KAG8598355.1"/>
    </source>
</evidence>
<name>A0AAV7DLF3_ENGPU</name>
<protein>
    <submittedName>
        <fullName evidence="1">Uncharacterized protein</fullName>
    </submittedName>
</protein>
<organism evidence="1 2">
    <name type="scientific">Engystomops pustulosus</name>
    <name type="common">Tungara frog</name>
    <name type="synonym">Physalaemus pustulosus</name>
    <dbReference type="NCBI Taxonomy" id="76066"/>
    <lineage>
        <taxon>Eukaryota</taxon>
        <taxon>Metazoa</taxon>
        <taxon>Chordata</taxon>
        <taxon>Craniata</taxon>
        <taxon>Vertebrata</taxon>
        <taxon>Euteleostomi</taxon>
        <taxon>Amphibia</taxon>
        <taxon>Batrachia</taxon>
        <taxon>Anura</taxon>
        <taxon>Neobatrachia</taxon>
        <taxon>Hyloidea</taxon>
        <taxon>Leptodactylidae</taxon>
        <taxon>Leiuperinae</taxon>
        <taxon>Engystomops</taxon>
    </lineage>
</organism>
<evidence type="ECO:0000313" key="2">
    <source>
        <dbReference type="Proteomes" id="UP000824782"/>
    </source>
</evidence>
<dbReference type="AlphaFoldDB" id="A0AAV7DLF3"/>
<comment type="caution">
    <text evidence="1">The sequence shown here is derived from an EMBL/GenBank/DDBJ whole genome shotgun (WGS) entry which is preliminary data.</text>
</comment>
<reference evidence="1" key="1">
    <citation type="thesis" date="2020" institute="ProQuest LLC" country="789 East Eisenhower Parkway, Ann Arbor, MI, USA">
        <title>Comparative Genomics and Chromosome Evolution.</title>
        <authorList>
            <person name="Mudd A.B."/>
        </authorList>
    </citation>
    <scope>NUCLEOTIDE SEQUENCE</scope>
    <source>
        <strain evidence="1">237g6f4</strain>
        <tissue evidence="1">Blood</tissue>
    </source>
</reference>
<sequence>MQNTHCHIYTHTPYIKRAYKHDIQCAFPNIYKISIRIHGPPYRPYTKQIHSIPIKICKIYEMYTVTHIPTPYIKGKSHHVHIVITVSNIYKIFMRIHSGPCHTYTQAMCA</sequence>
<dbReference type="Proteomes" id="UP000824782">
    <property type="component" value="Unassembled WGS sequence"/>
</dbReference>
<keyword evidence="2" id="KW-1185">Reference proteome</keyword>
<accession>A0AAV7DLF3</accession>
<dbReference type="EMBL" id="WNYA01000001">
    <property type="protein sequence ID" value="KAG8598355.1"/>
    <property type="molecule type" value="Genomic_DNA"/>
</dbReference>
<proteinExistence type="predicted"/>
<gene>
    <name evidence="1" type="ORF">GDO81_002582</name>
</gene>